<protein>
    <submittedName>
        <fullName evidence="2">Small ribosomal subunit protein mS31</fullName>
    </submittedName>
</protein>
<sequence>MKALRSLTISRPSFRIARFFSSENDNDDDPNKKDLNVKKIIDEKLLDALKNAAANQHPHDKSARLNLTNSALKRLGNIEHDSFQHATAAQTSDIVTDSVLSSLQGLQVRKPSIPSYSKDMRESNQIRVALRREIFHEAVQKGLSAEEAKQSAEKILPVVEKVIAERRQEKVGTIEAEIEKQQKDDENLTVLDKQILDTILTKRDNVFYSDEELLASSINVAAKPTITPKEDFPSVFNDSSVRLNIFSKDLKPNNLDFWKQWDDEKARITNLSMGPKNAIEEQILWTEQGKMWPYPVNNEYKLGVEEEVSFMDHIFLEPYLSKHNLPKTGPIAHFMELVCVGLSKNPFMTVSKKREHLDAFAQYFNPKQVEKINELHEIEQIAAAKS</sequence>
<proteinExistence type="predicted"/>
<name>A0AC35FP32_9BILA</name>
<reference evidence="2" key="1">
    <citation type="submission" date="2022-11" db="UniProtKB">
        <authorList>
            <consortium name="WormBaseParasite"/>
        </authorList>
    </citation>
    <scope>IDENTIFICATION</scope>
</reference>
<evidence type="ECO:0000313" key="2">
    <source>
        <dbReference type="WBParaSite" id="PS1159_v2.g19139.t1"/>
    </source>
</evidence>
<dbReference type="Proteomes" id="UP000887580">
    <property type="component" value="Unplaced"/>
</dbReference>
<accession>A0AC35FP32</accession>
<dbReference type="WBParaSite" id="PS1159_v2.g19139.t1">
    <property type="protein sequence ID" value="PS1159_v2.g19139.t1"/>
    <property type="gene ID" value="PS1159_v2.g19139"/>
</dbReference>
<evidence type="ECO:0000313" key="1">
    <source>
        <dbReference type="Proteomes" id="UP000887580"/>
    </source>
</evidence>
<organism evidence="1 2">
    <name type="scientific">Panagrolaimus sp. PS1159</name>
    <dbReference type="NCBI Taxonomy" id="55785"/>
    <lineage>
        <taxon>Eukaryota</taxon>
        <taxon>Metazoa</taxon>
        <taxon>Ecdysozoa</taxon>
        <taxon>Nematoda</taxon>
        <taxon>Chromadorea</taxon>
        <taxon>Rhabditida</taxon>
        <taxon>Tylenchina</taxon>
        <taxon>Panagrolaimomorpha</taxon>
        <taxon>Panagrolaimoidea</taxon>
        <taxon>Panagrolaimidae</taxon>
        <taxon>Panagrolaimus</taxon>
    </lineage>
</organism>